<evidence type="ECO:0000256" key="2">
    <source>
        <dbReference type="ARBA" id="ARBA00022679"/>
    </source>
</evidence>
<dbReference type="GO" id="GO:0019706">
    <property type="term" value="F:protein-cysteine S-palmitoyltransferase activity"/>
    <property type="evidence" value="ECO:0007669"/>
    <property type="project" value="UniProtKB-EC"/>
</dbReference>
<keyword evidence="7" id="KW-0449">Lipoprotein</keyword>
<evidence type="ECO:0000313" key="14">
    <source>
        <dbReference type="Proteomes" id="UP000000709"/>
    </source>
</evidence>
<dbReference type="GeneID" id="18874311"/>
<dbReference type="Proteomes" id="UP000000709">
    <property type="component" value="Unassembled WGS sequence"/>
</dbReference>
<evidence type="ECO:0000256" key="6">
    <source>
        <dbReference type="ARBA" id="ARBA00023139"/>
    </source>
</evidence>
<comment type="catalytic activity">
    <reaction evidence="9 10">
        <text>L-cysteinyl-[protein] + hexadecanoyl-CoA = S-hexadecanoyl-L-cysteinyl-[protein] + CoA</text>
        <dbReference type="Rhea" id="RHEA:36683"/>
        <dbReference type="Rhea" id="RHEA-COMP:10131"/>
        <dbReference type="Rhea" id="RHEA-COMP:11032"/>
        <dbReference type="ChEBI" id="CHEBI:29950"/>
        <dbReference type="ChEBI" id="CHEBI:57287"/>
        <dbReference type="ChEBI" id="CHEBI:57379"/>
        <dbReference type="ChEBI" id="CHEBI:74151"/>
        <dbReference type="EC" id="2.3.1.225"/>
    </reaction>
</comment>
<dbReference type="STRING" id="619300.G3ARQ4"/>
<dbReference type="AlphaFoldDB" id="G3ARQ4"/>
<dbReference type="OMA" id="YTYFKVI"/>
<dbReference type="OrthoDB" id="302728at2759"/>
<dbReference type="EC" id="2.3.1.225" evidence="10"/>
<dbReference type="eggNOG" id="KOG1315">
    <property type="taxonomic scope" value="Eukaryota"/>
</dbReference>
<keyword evidence="5 10" id="KW-0472">Membrane</keyword>
<dbReference type="PROSITE" id="PS50216">
    <property type="entry name" value="DHHC"/>
    <property type="match status" value="1"/>
</dbReference>
<evidence type="ECO:0000256" key="7">
    <source>
        <dbReference type="ARBA" id="ARBA00023288"/>
    </source>
</evidence>
<accession>G3ARQ4</accession>
<keyword evidence="14" id="KW-1185">Reference proteome</keyword>
<keyword evidence="4 10" id="KW-1133">Transmembrane helix</keyword>
<protein>
    <recommendedName>
        <fullName evidence="10">Palmitoyltransferase</fullName>
        <ecNumber evidence="10">2.3.1.225</ecNumber>
    </recommendedName>
</protein>
<keyword evidence="2 10" id="KW-0808">Transferase</keyword>
<evidence type="ECO:0000256" key="11">
    <source>
        <dbReference type="SAM" id="MobiDB-lite"/>
    </source>
</evidence>
<proteinExistence type="inferred from homology"/>
<feature type="region of interest" description="Disordered" evidence="11">
    <location>
        <begin position="21"/>
        <end position="41"/>
    </location>
</feature>
<keyword evidence="6" id="KW-0564">Palmitate</keyword>
<dbReference type="InterPro" id="IPR039859">
    <property type="entry name" value="PFA4/ZDH16/20/ERF2-like"/>
</dbReference>
<feature type="transmembrane region" description="Helical" evidence="10">
    <location>
        <begin position="141"/>
        <end position="169"/>
    </location>
</feature>
<dbReference type="FunCoup" id="G3ARQ4">
    <property type="interactions" value="441"/>
</dbReference>
<evidence type="ECO:0000256" key="1">
    <source>
        <dbReference type="ARBA" id="ARBA00004141"/>
    </source>
</evidence>
<evidence type="ECO:0000256" key="10">
    <source>
        <dbReference type="RuleBase" id="RU079119"/>
    </source>
</evidence>
<name>G3ARQ4_SPAPN</name>
<keyword evidence="8 10" id="KW-0012">Acyltransferase</keyword>
<comment type="domain">
    <text evidence="10">The DHHC domain is required for palmitoyltransferase activity.</text>
</comment>
<evidence type="ECO:0000313" key="13">
    <source>
        <dbReference type="EMBL" id="EGW31807.1"/>
    </source>
</evidence>
<dbReference type="InterPro" id="IPR001594">
    <property type="entry name" value="Palmitoyltrfase_DHHC"/>
</dbReference>
<evidence type="ECO:0000256" key="4">
    <source>
        <dbReference type="ARBA" id="ARBA00022989"/>
    </source>
</evidence>
<organism evidence="14">
    <name type="scientific">Spathaspora passalidarum (strain NRRL Y-27907 / 11-Y1)</name>
    <dbReference type="NCBI Taxonomy" id="619300"/>
    <lineage>
        <taxon>Eukaryota</taxon>
        <taxon>Fungi</taxon>
        <taxon>Dikarya</taxon>
        <taxon>Ascomycota</taxon>
        <taxon>Saccharomycotina</taxon>
        <taxon>Pichiomycetes</taxon>
        <taxon>Debaryomycetaceae</taxon>
        <taxon>Spathaspora</taxon>
    </lineage>
</organism>
<dbReference type="HOGENOM" id="CLU_027721_0_0_1"/>
<gene>
    <name evidence="13" type="ORF">SPAPADRAFT_62400</name>
</gene>
<dbReference type="EMBL" id="GL996503">
    <property type="protein sequence ID" value="EGW31807.1"/>
    <property type="molecule type" value="Genomic_DNA"/>
</dbReference>
<feature type="transmembrane region" description="Helical" evidence="10">
    <location>
        <begin position="106"/>
        <end position="129"/>
    </location>
</feature>
<feature type="domain" description="Palmitoyltransferase DHHC" evidence="12">
    <location>
        <begin position="56"/>
        <end position="180"/>
    </location>
</feature>
<evidence type="ECO:0000259" key="12">
    <source>
        <dbReference type="Pfam" id="PF01529"/>
    </source>
</evidence>
<reference evidence="13 14" key="1">
    <citation type="journal article" date="2011" name="Proc. Natl. Acad. Sci. U.S.A.">
        <title>Comparative genomics of xylose-fermenting fungi for enhanced biofuel production.</title>
        <authorList>
            <person name="Wohlbach D.J."/>
            <person name="Kuo A."/>
            <person name="Sato T.K."/>
            <person name="Potts K.M."/>
            <person name="Salamov A.A."/>
            <person name="LaButti K.M."/>
            <person name="Sun H."/>
            <person name="Clum A."/>
            <person name="Pangilinan J.L."/>
            <person name="Lindquist E.A."/>
            <person name="Lucas S."/>
            <person name="Lapidus A."/>
            <person name="Jin M."/>
            <person name="Gunawan C."/>
            <person name="Balan V."/>
            <person name="Dale B.E."/>
            <person name="Jeffries T.W."/>
            <person name="Zinkel R."/>
            <person name="Barry K.W."/>
            <person name="Grigoriev I.V."/>
            <person name="Gasch A.P."/>
        </authorList>
    </citation>
    <scope>NUCLEOTIDE SEQUENCE [LARGE SCALE GENOMIC DNA]</scope>
    <source>
        <strain evidence="14">NRRL Y-27907 / 11-Y1</strain>
    </source>
</reference>
<keyword evidence="3 10" id="KW-0812">Transmembrane</keyword>
<sequence>MIGPGSPLDYPELKFNQPLHENPYTENPSSQQQPQQQPPPKHIMTVHTAQINGNQGYHYCDKCQCWKPDRTHHCSSSGRCILKMDHYCPWFSTCIGFFNHKFFVQFLIYVAIYSTFVFVTSFLVVYGFLWGERFHHEFLSLNLVILCVLSFAFSVAVSMFAAFSVYLIFKNLTTIEFQSQRWGSSDRGYNYEFTNKVQNSNIYDLGAWENWKSVMGPDWKTWILPININIKSIHAFDKNGINFKVNQEIYSKWCENAELQHQLNQQLQDYKHRLRRERQQE</sequence>
<dbReference type="InParanoid" id="G3ARQ4"/>
<dbReference type="KEGG" id="spaa:SPAPADRAFT_62400"/>
<dbReference type="GO" id="GO:0000329">
    <property type="term" value="C:fungal-type vacuole membrane"/>
    <property type="evidence" value="ECO:0007669"/>
    <property type="project" value="EnsemblFungi"/>
</dbReference>
<dbReference type="GO" id="GO:0042144">
    <property type="term" value="P:vacuole fusion, non-autophagic"/>
    <property type="evidence" value="ECO:0007669"/>
    <property type="project" value="EnsemblFungi"/>
</dbReference>
<evidence type="ECO:0000256" key="3">
    <source>
        <dbReference type="ARBA" id="ARBA00022692"/>
    </source>
</evidence>
<dbReference type="RefSeq" id="XP_007376585.1">
    <property type="nucleotide sequence ID" value="XM_007376523.1"/>
</dbReference>
<dbReference type="PANTHER" id="PTHR12246">
    <property type="entry name" value="PALMITOYLTRANSFERASE ZDHHC16"/>
    <property type="match status" value="1"/>
</dbReference>
<comment type="similarity">
    <text evidence="10">Belongs to the DHHC palmitoyltransferase family.</text>
</comment>
<evidence type="ECO:0000256" key="8">
    <source>
        <dbReference type="ARBA" id="ARBA00023315"/>
    </source>
</evidence>
<comment type="subcellular location">
    <subcellularLocation>
        <location evidence="1">Membrane</location>
        <topology evidence="1">Multi-pass membrane protein</topology>
    </subcellularLocation>
</comment>
<evidence type="ECO:0000256" key="5">
    <source>
        <dbReference type="ARBA" id="ARBA00023136"/>
    </source>
</evidence>
<evidence type="ECO:0000256" key="9">
    <source>
        <dbReference type="ARBA" id="ARBA00048048"/>
    </source>
</evidence>
<dbReference type="Pfam" id="PF01529">
    <property type="entry name" value="DHHC"/>
    <property type="match status" value="1"/>
</dbReference>